<evidence type="ECO:0000313" key="6">
    <source>
        <dbReference type="Proteomes" id="UP000570823"/>
    </source>
</evidence>
<dbReference type="FunFam" id="3.30.470.20:FF:000105">
    <property type="entry name" value="Predicted protein"/>
    <property type="match status" value="1"/>
</dbReference>
<dbReference type="GO" id="GO:0008168">
    <property type="term" value="F:methyltransferase activity"/>
    <property type="evidence" value="ECO:0007669"/>
    <property type="project" value="UniProtKB-KW"/>
</dbReference>
<comment type="caution">
    <text evidence="5">The sequence shown here is derived from an EMBL/GenBank/DDBJ whole genome shotgun (WGS) entry which is preliminary data.</text>
</comment>
<dbReference type="Gene3D" id="3.30.1490.20">
    <property type="entry name" value="ATP-grasp fold, A domain"/>
    <property type="match status" value="1"/>
</dbReference>
<dbReference type="CDD" id="cd02440">
    <property type="entry name" value="AdoMet_MTases"/>
    <property type="match status" value="1"/>
</dbReference>
<evidence type="ECO:0000256" key="3">
    <source>
        <dbReference type="PROSITE-ProRule" id="PRU00409"/>
    </source>
</evidence>
<dbReference type="GO" id="GO:0032259">
    <property type="term" value="P:methylation"/>
    <property type="evidence" value="ECO:0007669"/>
    <property type="project" value="UniProtKB-KW"/>
</dbReference>
<accession>A0A7K4HR14</accession>
<dbReference type="GO" id="GO:0008716">
    <property type="term" value="F:D-alanine-D-alanine ligase activity"/>
    <property type="evidence" value="ECO:0007669"/>
    <property type="project" value="InterPro"/>
</dbReference>
<evidence type="ECO:0000259" key="4">
    <source>
        <dbReference type="PROSITE" id="PS50975"/>
    </source>
</evidence>
<evidence type="ECO:0000256" key="1">
    <source>
        <dbReference type="ARBA" id="ARBA00010871"/>
    </source>
</evidence>
<dbReference type="PROSITE" id="PS50975">
    <property type="entry name" value="ATP_GRASP"/>
    <property type="match status" value="1"/>
</dbReference>
<comment type="similarity">
    <text evidence="1">Belongs to the D-alanine--D-alanine ligase family.</text>
</comment>
<dbReference type="Proteomes" id="UP000570823">
    <property type="component" value="Unassembled WGS sequence"/>
</dbReference>
<dbReference type="GO" id="GO:0046872">
    <property type="term" value="F:metal ion binding"/>
    <property type="evidence" value="ECO:0007669"/>
    <property type="project" value="InterPro"/>
</dbReference>
<organism evidence="5 6">
    <name type="scientific">Methanofollis tationis</name>
    <dbReference type="NCBI Taxonomy" id="81417"/>
    <lineage>
        <taxon>Archaea</taxon>
        <taxon>Methanobacteriati</taxon>
        <taxon>Methanobacteriota</taxon>
        <taxon>Stenosarchaea group</taxon>
        <taxon>Methanomicrobia</taxon>
        <taxon>Methanomicrobiales</taxon>
        <taxon>Methanomicrobiaceae</taxon>
        <taxon>Methanofollis</taxon>
    </lineage>
</organism>
<dbReference type="InterPro" id="IPR011095">
    <property type="entry name" value="Dala_Dala_lig_C"/>
</dbReference>
<dbReference type="Gene3D" id="3.30.470.20">
    <property type="entry name" value="ATP-grasp fold, B domain"/>
    <property type="match status" value="1"/>
</dbReference>
<dbReference type="PANTHER" id="PTHR23132">
    <property type="entry name" value="D-ALANINE--D-ALANINE LIGASE"/>
    <property type="match status" value="1"/>
</dbReference>
<dbReference type="Pfam" id="PF07478">
    <property type="entry name" value="Dala_Dala_lig_C"/>
    <property type="match status" value="1"/>
</dbReference>
<dbReference type="InterPro" id="IPR029063">
    <property type="entry name" value="SAM-dependent_MTases_sf"/>
</dbReference>
<dbReference type="EMBL" id="JABXWR010000001">
    <property type="protein sequence ID" value="NVO67696.1"/>
    <property type="molecule type" value="Genomic_DNA"/>
</dbReference>
<keyword evidence="2" id="KW-0436">Ligase</keyword>
<protein>
    <submittedName>
        <fullName evidence="5">Methyltransferase domain-containing protein</fullName>
    </submittedName>
</protein>
<dbReference type="InterPro" id="IPR013815">
    <property type="entry name" value="ATP_grasp_subdomain_1"/>
</dbReference>
<gene>
    <name evidence="5" type="ORF">HWN36_10335</name>
</gene>
<dbReference type="Gene3D" id="2.20.25.110">
    <property type="entry name" value="S-adenosyl-L-methionine-dependent methyltransferases"/>
    <property type="match status" value="1"/>
</dbReference>
<dbReference type="GO" id="GO:0005524">
    <property type="term" value="F:ATP binding"/>
    <property type="evidence" value="ECO:0007669"/>
    <property type="project" value="UniProtKB-UniRule"/>
</dbReference>
<keyword evidence="3" id="KW-0067">ATP-binding</keyword>
<name>A0A7K4HR14_9EURY</name>
<dbReference type="SUPFAM" id="SSF56059">
    <property type="entry name" value="Glutathione synthetase ATP-binding domain-like"/>
    <property type="match status" value="1"/>
</dbReference>
<dbReference type="OrthoDB" id="1018at2157"/>
<feature type="domain" description="ATP-grasp" evidence="4">
    <location>
        <begin position="417"/>
        <end position="630"/>
    </location>
</feature>
<keyword evidence="5" id="KW-0489">Methyltransferase</keyword>
<dbReference type="SUPFAM" id="SSF53335">
    <property type="entry name" value="S-adenosyl-L-methionine-dependent methyltransferases"/>
    <property type="match status" value="1"/>
</dbReference>
<evidence type="ECO:0000256" key="2">
    <source>
        <dbReference type="ARBA" id="ARBA00022598"/>
    </source>
</evidence>
<keyword evidence="5" id="KW-0808">Transferase</keyword>
<dbReference type="InterPro" id="IPR011761">
    <property type="entry name" value="ATP-grasp"/>
</dbReference>
<sequence length="647" mass="71989">MNKGKLNGSVDKEKKRVQGCSLGPVENLEAHVRPEWWRGIFNHLYLKTDGDVVGDALLTGRETDLFCRALGLKADDRVLDLCCGQGRHTLELARRGYRAEGLDRSHYLVQKARAASRQDGLNVRFREGDARKLPYRPDSFDVILLLGNSFGYFESGEDDRRVLEGVARVLTPGGRVLLDIADGGWLKENFQKRSWEWIDKKHFVCRERSLSSDGTRLISREVITRSDHGVIADQFYAERLYTRDEIVALLRAAGFSGVQVHGEIATESGRGQDLGMMERRIIVTAAIAKAWSPAAPGAKAGLKQVAVVFGDPRQRDEIKPDCVFDEDDFFTLNQLKAALGELKGYRFRFLDTHDTLPADLGKLRGSVDYVFNLCDEGYFNDPRMELHVPALLEMFGIPYTGAGPQCLAACYDKSLVRGAAREMRIPVPEAVFLRGGETICDLPFRLPAIVKPNAGDSSFGITERSVAWTVEDLSAAIAGFRDYYGFDRPVLIEEYLTGPDLSVGIVGNPPESYTVLPIIEEDYSALPAGLPRICGYEAKWLPESPYWKITSVKADLPEETEKAIVEWSTRLAVRLGCKDYCRFDWRLSAAGEPKLLEVNPNPGWCWDGHLAKMAGIAGISYPGMIGMILRAAERRILGEERTTGGGE</sequence>
<dbReference type="AlphaFoldDB" id="A0A7K4HR14"/>
<proteinExistence type="inferred from homology"/>
<dbReference type="InterPro" id="IPR041698">
    <property type="entry name" value="Methyltransf_25"/>
</dbReference>
<keyword evidence="3" id="KW-0547">Nucleotide-binding</keyword>
<reference evidence="5 6" key="1">
    <citation type="submission" date="2020-06" db="EMBL/GenBank/DDBJ databases">
        <title>Methanofollis fontis sp. nov., a methanogen isolated from marine sediments near a cold seep at Four-Way Closure Ridge offshore southwestern Taiwan.</title>
        <authorList>
            <person name="Chen S.-C."/>
            <person name="Teng N.-H."/>
            <person name="Lin Y.-S."/>
            <person name="Lai M.-C."/>
            <person name="Chen H.-H."/>
            <person name="Wang C.-C."/>
        </authorList>
    </citation>
    <scope>NUCLEOTIDE SEQUENCE [LARGE SCALE GENOMIC DNA]</scope>
    <source>
        <strain evidence="5 6">DSM 2702</strain>
    </source>
</reference>
<dbReference type="Gene3D" id="3.40.50.150">
    <property type="entry name" value="Vaccinia Virus protein VP39"/>
    <property type="match status" value="1"/>
</dbReference>
<keyword evidence="6" id="KW-1185">Reference proteome</keyword>
<dbReference type="Pfam" id="PF13649">
    <property type="entry name" value="Methyltransf_25"/>
    <property type="match status" value="1"/>
</dbReference>
<dbReference type="RefSeq" id="WP_176789256.1">
    <property type="nucleotide sequence ID" value="NZ_JABXWR010000001.1"/>
</dbReference>
<dbReference type="PANTHER" id="PTHR23132:SF23">
    <property type="entry name" value="D-ALANINE--D-ALANINE LIGASE B"/>
    <property type="match status" value="1"/>
</dbReference>
<evidence type="ECO:0000313" key="5">
    <source>
        <dbReference type="EMBL" id="NVO67696.1"/>
    </source>
</evidence>